<evidence type="ECO:0000313" key="3">
    <source>
        <dbReference type="Proteomes" id="UP000094336"/>
    </source>
</evidence>
<keyword evidence="3" id="KW-1185">Reference proteome</keyword>
<proteinExistence type="predicted"/>
<accession>A0A1E3QPW2</accession>
<dbReference type="GeneID" id="30149042"/>
<dbReference type="RefSeq" id="XP_018984440.1">
    <property type="nucleotide sequence ID" value="XM_019131189.1"/>
</dbReference>
<sequence length="138" mass="15525">MCNILRVRYPMYDHMEIISDSIPIMLQYMKSPPRYVNVYLRNSQCFNRSDAVLTVTPSPSPKNSARFSCQGKALPAHAILGYTADEIVTCPSYSRSGSKRKLLHEEAPESTNTSERAPHAKVNLKACNRQAFQSSQTL</sequence>
<dbReference type="Proteomes" id="UP000094336">
    <property type="component" value="Unassembled WGS sequence"/>
</dbReference>
<gene>
    <name evidence="2" type="ORF">BABINDRAFT_183608</name>
</gene>
<organism evidence="2 3">
    <name type="scientific">Babjeviella inositovora NRRL Y-12698</name>
    <dbReference type="NCBI Taxonomy" id="984486"/>
    <lineage>
        <taxon>Eukaryota</taxon>
        <taxon>Fungi</taxon>
        <taxon>Dikarya</taxon>
        <taxon>Ascomycota</taxon>
        <taxon>Saccharomycotina</taxon>
        <taxon>Pichiomycetes</taxon>
        <taxon>Serinales incertae sedis</taxon>
        <taxon>Babjeviella</taxon>
    </lineage>
</organism>
<feature type="region of interest" description="Disordered" evidence="1">
    <location>
        <begin position="93"/>
        <end position="120"/>
    </location>
</feature>
<name>A0A1E3QPW2_9ASCO</name>
<evidence type="ECO:0000256" key="1">
    <source>
        <dbReference type="SAM" id="MobiDB-lite"/>
    </source>
</evidence>
<protein>
    <submittedName>
        <fullName evidence="2">Uncharacterized protein</fullName>
    </submittedName>
</protein>
<dbReference type="EMBL" id="KV454433">
    <property type="protein sequence ID" value="ODQ79112.1"/>
    <property type="molecule type" value="Genomic_DNA"/>
</dbReference>
<dbReference type="AlphaFoldDB" id="A0A1E3QPW2"/>
<evidence type="ECO:0000313" key="2">
    <source>
        <dbReference type="EMBL" id="ODQ79112.1"/>
    </source>
</evidence>
<reference evidence="3" key="1">
    <citation type="submission" date="2016-05" db="EMBL/GenBank/DDBJ databases">
        <title>Comparative genomics of biotechnologically important yeasts.</title>
        <authorList>
            <consortium name="DOE Joint Genome Institute"/>
            <person name="Riley R."/>
            <person name="Haridas S."/>
            <person name="Wolfe K.H."/>
            <person name="Lopes M.R."/>
            <person name="Hittinger C.T."/>
            <person name="Goker M."/>
            <person name="Salamov A."/>
            <person name="Wisecaver J."/>
            <person name="Long T.M."/>
            <person name="Aerts A.L."/>
            <person name="Barry K."/>
            <person name="Choi C."/>
            <person name="Clum A."/>
            <person name="Coughlan A.Y."/>
            <person name="Deshpande S."/>
            <person name="Douglass A.P."/>
            <person name="Hanson S.J."/>
            <person name="Klenk H.-P."/>
            <person name="Labutti K."/>
            <person name="Lapidus A."/>
            <person name="Lindquist E."/>
            <person name="Lipzen A."/>
            <person name="Meier-Kolthoff J.P."/>
            <person name="Ohm R.A."/>
            <person name="Otillar R.P."/>
            <person name="Pangilinan J."/>
            <person name="Peng Y."/>
            <person name="Rokas A."/>
            <person name="Rosa C.A."/>
            <person name="Scheuner C."/>
            <person name="Sibirny A.A."/>
            <person name="Slot J.C."/>
            <person name="Stielow J.B."/>
            <person name="Sun H."/>
            <person name="Kurtzman C.P."/>
            <person name="Blackwell M."/>
            <person name="Grigoriev I.V."/>
            <person name="Jeffries T.W."/>
        </authorList>
    </citation>
    <scope>NUCLEOTIDE SEQUENCE [LARGE SCALE GENOMIC DNA]</scope>
    <source>
        <strain evidence="3">NRRL Y-12698</strain>
    </source>
</reference>